<feature type="binding site" evidence="12">
    <location>
        <position position="135"/>
    </location>
    <ligand>
        <name>substrate</name>
    </ligand>
</feature>
<keyword evidence="4 12" id="KW-0808">Transferase</keyword>
<dbReference type="InterPro" id="IPR011877">
    <property type="entry name" value="Ribokinase"/>
</dbReference>
<evidence type="ECO:0000256" key="11">
    <source>
        <dbReference type="ARBA" id="ARBA00023277"/>
    </source>
</evidence>
<feature type="binding site" evidence="12">
    <location>
        <begin position="9"/>
        <end position="11"/>
    </location>
    <ligand>
        <name>substrate</name>
    </ligand>
</feature>
<feature type="domain" description="Carbohydrate kinase PfkB" evidence="13">
    <location>
        <begin position="5"/>
        <end position="280"/>
    </location>
</feature>
<dbReference type="CDD" id="cd01174">
    <property type="entry name" value="ribokinase"/>
    <property type="match status" value="1"/>
</dbReference>
<feature type="binding site" evidence="12">
    <location>
        <position position="271"/>
    </location>
    <ligand>
        <name>K(+)</name>
        <dbReference type="ChEBI" id="CHEBI:29103"/>
    </ligand>
</feature>
<dbReference type="UniPathway" id="UPA00916">
    <property type="reaction ID" value="UER00889"/>
</dbReference>
<dbReference type="PATRIC" id="fig|1317124.6.peg.1908"/>
<keyword evidence="7 12" id="KW-0418">Kinase</keyword>
<feature type="binding site" evidence="12">
    <location>
        <begin position="37"/>
        <end position="41"/>
    </location>
    <ligand>
        <name>substrate</name>
    </ligand>
</feature>
<comment type="caution">
    <text evidence="12">Lacks conserved residue(s) required for the propagation of feature annotation.</text>
</comment>
<accession>A0A085TWT3</accession>
<evidence type="ECO:0000256" key="5">
    <source>
        <dbReference type="ARBA" id="ARBA00022723"/>
    </source>
</evidence>
<evidence type="ECO:0000259" key="13">
    <source>
        <dbReference type="Pfam" id="PF00294"/>
    </source>
</evidence>
<comment type="cofactor">
    <cofactor evidence="12">
        <name>Mg(2+)</name>
        <dbReference type="ChEBI" id="CHEBI:18420"/>
    </cofactor>
    <text evidence="12">Requires a divalent cation, most likely magnesium in vivo, as an electrophilic catalyst to aid phosphoryl group transfer. It is the chelate of the metal and the nucleotide that is the actual substrate.</text>
</comment>
<comment type="function">
    <text evidence="12">Catalyzes the phosphorylation of ribose at O-5 in a reaction requiring ATP and magnesium. The resulting D-ribose-5-phosphate can then be used either for sythesis of nucleotides, histidine, and tryptophan, or as a component of the pentose phosphate pathway.</text>
</comment>
<dbReference type="PANTHER" id="PTHR10584">
    <property type="entry name" value="SUGAR KINASE"/>
    <property type="match status" value="1"/>
</dbReference>
<reference evidence="14 15" key="2">
    <citation type="journal article" date="2015" name="Antonie Van Leeuwenhoek">
        <title>Thioclava indica sp. nov., isolated from surface seawater of the Indian Ocean.</title>
        <authorList>
            <person name="Liu Y."/>
            <person name="Lai Q."/>
            <person name="Du J."/>
            <person name="Xu H."/>
            <person name="Jiang L."/>
            <person name="Shao Z."/>
        </authorList>
    </citation>
    <scope>NUCLEOTIDE SEQUENCE [LARGE SCALE GENOMIC DNA]</scope>
    <source>
        <strain evidence="14 15">13D2W-2</strain>
    </source>
</reference>
<gene>
    <name evidence="12" type="primary">rbsK</name>
    <name evidence="14" type="ORF">DW2_09401</name>
</gene>
<dbReference type="AlphaFoldDB" id="A0A085TWT3"/>
<evidence type="ECO:0000256" key="12">
    <source>
        <dbReference type="HAMAP-Rule" id="MF_01987"/>
    </source>
</evidence>
<evidence type="ECO:0000256" key="4">
    <source>
        <dbReference type="ARBA" id="ARBA00022679"/>
    </source>
</evidence>
<dbReference type="InterPro" id="IPR011611">
    <property type="entry name" value="PfkB_dom"/>
</dbReference>
<dbReference type="HAMAP" id="MF_01987">
    <property type="entry name" value="Ribokinase"/>
    <property type="match status" value="1"/>
</dbReference>
<feature type="binding site" evidence="12">
    <location>
        <begin position="237"/>
        <end position="238"/>
    </location>
    <ligand>
        <name>ATP</name>
        <dbReference type="ChEBI" id="CHEBI:30616"/>
    </ligand>
</feature>
<dbReference type="STRING" id="1317124.DW2_09401"/>
<comment type="activity regulation">
    <text evidence="12">Activated by a monovalent cation that binds near, but not in, the active site. The most likely occupant of the site in vivo is potassium. Ion binding induces a conformational change that may alter substrate affinity.</text>
</comment>
<name>A0A085TWT3_9RHOB</name>
<comment type="similarity">
    <text evidence="12">Belongs to the carbohydrate kinase PfkB family. Ribokinase subfamily.</text>
</comment>
<keyword evidence="15" id="KW-1185">Reference proteome</keyword>
<dbReference type="Gene3D" id="3.40.1190.20">
    <property type="match status" value="1"/>
</dbReference>
<dbReference type="GO" id="GO:0019303">
    <property type="term" value="P:D-ribose catabolic process"/>
    <property type="evidence" value="ECO:0007669"/>
    <property type="project" value="UniProtKB-UniRule"/>
</dbReference>
<feature type="binding site" evidence="12">
    <location>
        <position position="232"/>
    </location>
    <ligand>
        <name>K(+)</name>
        <dbReference type="ChEBI" id="CHEBI:29103"/>
    </ligand>
</feature>
<dbReference type="GO" id="GO:0005737">
    <property type="term" value="C:cytoplasm"/>
    <property type="evidence" value="ECO:0007669"/>
    <property type="project" value="UniProtKB-SubCell"/>
</dbReference>
<dbReference type="EMBL" id="AQRC01000006">
    <property type="protein sequence ID" value="KFE35180.1"/>
    <property type="molecule type" value="Genomic_DNA"/>
</dbReference>
<dbReference type="InterPro" id="IPR002173">
    <property type="entry name" value="Carboh/pur_kinase_PfkB_CS"/>
</dbReference>
<comment type="catalytic activity">
    <reaction evidence="12">
        <text>D-ribose + ATP = D-ribose 5-phosphate + ADP + H(+)</text>
        <dbReference type="Rhea" id="RHEA:13697"/>
        <dbReference type="ChEBI" id="CHEBI:15378"/>
        <dbReference type="ChEBI" id="CHEBI:30616"/>
        <dbReference type="ChEBI" id="CHEBI:47013"/>
        <dbReference type="ChEBI" id="CHEBI:78346"/>
        <dbReference type="ChEBI" id="CHEBI:456216"/>
        <dbReference type="EC" id="2.7.1.15"/>
    </reaction>
</comment>
<dbReference type="SUPFAM" id="SSF53613">
    <property type="entry name" value="Ribokinase-like"/>
    <property type="match status" value="1"/>
</dbReference>
<evidence type="ECO:0000256" key="3">
    <source>
        <dbReference type="ARBA" id="ARBA00016943"/>
    </source>
</evidence>
<comment type="subunit">
    <text evidence="12">Homodimer.</text>
</comment>
<reference evidence="15" key="1">
    <citation type="submission" date="2013-04" db="EMBL/GenBank/DDBJ databases">
        <title>Thioclava sp. 13D2W-2 Genome Sequencing.</title>
        <authorList>
            <person name="Lai Q."/>
            <person name="Li G."/>
            <person name="Shao Z."/>
        </authorList>
    </citation>
    <scope>NUCLEOTIDE SEQUENCE [LARGE SCALE GENOMIC DNA]</scope>
    <source>
        <strain evidence="15">13D2W-2</strain>
    </source>
</reference>
<dbReference type="PRINTS" id="PR00990">
    <property type="entry name" value="RIBOKINASE"/>
</dbReference>
<dbReference type="OrthoDB" id="9792663at2"/>
<keyword evidence="11 12" id="KW-0119">Carbohydrate metabolism</keyword>
<dbReference type="PROSITE" id="PS00583">
    <property type="entry name" value="PFKB_KINASES_1"/>
    <property type="match status" value="1"/>
</dbReference>
<feature type="binding site" evidence="12">
    <location>
        <position position="238"/>
    </location>
    <ligand>
        <name>substrate</name>
    </ligand>
</feature>
<feature type="binding site" evidence="12">
    <location>
        <position position="234"/>
    </location>
    <ligand>
        <name>K(+)</name>
        <dbReference type="ChEBI" id="CHEBI:29103"/>
    </ligand>
</feature>
<keyword evidence="5 12" id="KW-0479">Metal-binding</keyword>
<evidence type="ECO:0000256" key="7">
    <source>
        <dbReference type="ARBA" id="ARBA00022777"/>
    </source>
</evidence>
<organism evidence="14 15">
    <name type="scientific">Thioclava atlantica</name>
    <dbReference type="NCBI Taxonomy" id="1317124"/>
    <lineage>
        <taxon>Bacteria</taxon>
        <taxon>Pseudomonadati</taxon>
        <taxon>Pseudomonadota</taxon>
        <taxon>Alphaproteobacteria</taxon>
        <taxon>Rhodobacterales</taxon>
        <taxon>Paracoccaceae</taxon>
        <taxon>Thioclava</taxon>
    </lineage>
</organism>
<feature type="active site" description="Proton acceptor" evidence="12">
    <location>
        <position position="238"/>
    </location>
</feature>
<feature type="binding site" evidence="12">
    <location>
        <begin position="204"/>
        <end position="209"/>
    </location>
    <ligand>
        <name>ATP</name>
        <dbReference type="ChEBI" id="CHEBI:30616"/>
    </ligand>
</feature>
<evidence type="ECO:0000256" key="6">
    <source>
        <dbReference type="ARBA" id="ARBA00022741"/>
    </source>
</evidence>
<evidence type="ECO:0000313" key="15">
    <source>
        <dbReference type="Proteomes" id="UP000028607"/>
    </source>
</evidence>
<dbReference type="GO" id="GO:0004747">
    <property type="term" value="F:ribokinase activity"/>
    <property type="evidence" value="ECO:0007669"/>
    <property type="project" value="UniProtKB-UniRule"/>
</dbReference>
<keyword evidence="9 12" id="KW-0460">Magnesium</keyword>
<feature type="binding site" evidence="12">
    <location>
        <position position="273"/>
    </location>
    <ligand>
        <name>K(+)</name>
        <dbReference type="ChEBI" id="CHEBI:29103"/>
    </ligand>
</feature>
<dbReference type="eggNOG" id="COG0524">
    <property type="taxonomic scope" value="Bacteria"/>
</dbReference>
<proteinExistence type="inferred from homology"/>
<dbReference type="PANTHER" id="PTHR10584:SF166">
    <property type="entry name" value="RIBOKINASE"/>
    <property type="match status" value="1"/>
</dbReference>
<dbReference type="RefSeq" id="WP_038145717.1">
    <property type="nucleotide sequence ID" value="NZ_AQRC01000006.1"/>
</dbReference>
<comment type="subcellular location">
    <subcellularLocation>
        <location evidence="12">Cytoplasm</location>
    </subcellularLocation>
</comment>
<dbReference type="EC" id="2.7.1.15" evidence="2 12"/>
<evidence type="ECO:0000256" key="2">
    <source>
        <dbReference type="ARBA" id="ARBA00012035"/>
    </source>
</evidence>
<evidence type="ECO:0000313" key="14">
    <source>
        <dbReference type="EMBL" id="KFE35180.1"/>
    </source>
</evidence>
<dbReference type="Proteomes" id="UP000028607">
    <property type="component" value="Unassembled WGS sequence"/>
</dbReference>
<keyword evidence="6 12" id="KW-0547">Nucleotide-binding</keyword>
<evidence type="ECO:0000256" key="1">
    <source>
        <dbReference type="ARBA" id="ARBA00005380"/>
    </source>
</evidence>
<comment type="pathway">
    <text evidence="12">Carbohydrate metabolism; D-ribose degradation; D-ribose 5-phosphate from beta-D-ribopyranose: step 2/2.</text>
</comment>
<evidence type="ECO:0000256" key="9">
    <source>
        <dbReference type="ARBA" id="ARBA00022842"/>
    </source>
</evidence>
<keyword evidence="10 12" id="KW-0630">Potassium</keyword>
<keyword evidence="8 12" id="KW-0067">ATP-binding</keyword>
<dbReference type="Pfam" id="PF00294">
    <property type="entry name" value="PfkB"/>
    <property type="match status" value="1"/>
</dbReference>
<feature type="binding site" evidence="12">
    <location>
        <position position="268"/>
    </location>
    <ligand>
        <name>K(+)</name>
        <dbReference type="ChEBI" id="CHEBI:29103"/>
    </ligand>
</feature>
<dbReference type="GO" id="GO:0005524">
    <property type="term" value="F:ATP binding"/>
    <property type="evidence" value="ECO:0007669"/>
    <property type="project" value="UniProtKB-UniRule"/>
</dbReference>
<comment type="similarity">
    <text evidence="1">Belongs to the carbohydrate kinase pfkB family.</text>
</comment>
<keyword evidence="12" id="KW-0963">Cytoplasm</keyword>
<protein>
    <recommendedName>
        <fullName evidence="3 12">Ribokinase</fullName>
        <shortName evidence="12">RK</shortName>
        <ecNumber evidence="2 12">2.7.1.15</ecNumber>
    </recommendedName>
</protein>
<dbReference type="InterPro" id="IPR002139">
    <property type="entry name" value="Ribo/fructo_kinase"/>
</dbReference>
<evidence type="ECO:0000256" key="10">
    <source>
        <dbReference type="ARBA" id="ARBA00022958"/>
    </source>
</evidence>
<feature type="binding site" evidence="12">
    <location>
        <position position="178"/>
    </location>
    <ligand>
        <name>ATP</name>
        <dbReference type="ChEBI" id="CHEBI:30616"/>
    </ligand>
</feature>
<evidence type="ECO:0000256" key="8">
    <source>
        <dbReference type="ARBA" id="ARBA00022840"/>
    </source>
</evidence>
<dbReference type="InterPro" id="IPR029056">
    <property type="entry name" value="Ribokinase-like"/>
</dbReference>
<sequence>MIYNLGSINADHVYRLARLPAPGETVAAESYSLGLGGKGANQSVAIAKSGGKVRHIGAVGGDGRWMVERLEEAGVDCTPVLQLEAASGHAIITVDAAGENAIVIHAGANRAIAEDHVKQALAEAGPGDALILQNETGLQVETARLAQEQGLFVVYSAAPFEAEAARAVLPYLSLLIVNELEAAQLCAALGITLDALEVENVLVTLGARGAVWHDLARGHEIRVPGFAVEAVDTTGAGDTYAGYLLAGLSEGLAVDEAMRVAAAAAALQVTRPGAAEAIPTGAEVAEFLAAQPSA</sequence>
<comment type="caution">
    <text evidence="14">The sequence shown here is derived from an EMBL/GenBank/DDBJ whole genome shotgun (WGS) entry which is preliminary data.</text>
</comment>
<dbReference type="GO" id="GO:0046872">
    <property type="term" value="F:metal ion binding"/>
    <property type="evidence" value="ECO:0007669"/>
    <property type="project" value="UniProtKB-KW"/>
</dbReference>